<evidence type="ECO:0000313" key="1">
    <source>
        <dbReference type="EMBL" id="GAF71955.1"/>
    </source>
</evidence>
<feature type="non-terminal residue" evidence="1">
    <location>
        <position position="438"/>
    </location>
</feature>
<dbReference type="AlphaFoldDB" id="X0T7C4"/>
<sequence length="438" mass="50270">LAVEVDLSVVGEPLPVLCEQLSEATGAKIWADVQVASEKVAVFCKERPAWEVMTHVADLFGYTWGIEKREGEKRKYKLFQDSQSVDKDREVKMAYLTEKWDICWKKVSETSELWSQYKDDPEAFEMAQKVHLDVQNEARSYNAVTPEEWRVLGTLRYPRQGMFAAFIRSLPQSKLDMLLEGKHLVFSTYFADPEWSLDPELADEIARAPMDRFPPNPEAESGMPAGPQGRFVGAVLSLRFCPVQAGRRFLRDTGLYGGFCARYTGGTVSDSESPSLRSMRSHEWTVPSSEELEALANEFPWLEERITVELPEEEKTSVRAKEYWLPELLRILHDAAGIPMISDAYWTKGRSKLPEVRNTRLVDYLERLCHDDMFVPAIEAYRWAPQDDWLHLRCGVYPIARMAELPADLVERLRTIQRKGKDLGLPEMAEIAELNDWQ</sequence>
<dbReference type="EMBL" id="BARS01005343">
    <property type="protein sequence ID" value="GAF71955.1"/>
    <property type="molecule type" value="Genomic_DNA"/>
</dbReference>
<reference evidence="1" key="1">
    <citation type="journal article" date="2014" name="Front. Microbiol.">
        <title>High frequency of phylogenetically diverse reductive dehalogenase-homologous genes in deep subseafloor sedimentary metagenomes.</title>
        <authorList>
            <person name="Kawai M."/>
            <person name="Futagami T."/>
            <person name="Toyoda A."/>
            <person name="Takaki Y."/>
            <person name="Nishi S."/>
            <person name="Hori S."/>
            <person name="Arai W."/>
            <person name="Tsubouchi T."/>
            <person name="Morono Y."/>
            <person name="Uchiyama I."/>
            <person name="Ito T."/>
            <person name="Fujiyama A."/>
            <person name="Inagaki F."/>
            <person name="Takami H."/>
        </authorList>
    </citation>
    <scope>NUCLEOTIDE SEQUENCE</scope>
    <source>
        <strain evidence="1">Expedition CK06-06</strain>
    </source>
</reference>
<gene>
    <name evidence="1" type="ORF">S01H1_10477</name>
</gene>
<feature type="non-terminal residue" evidence="1">
    <location>
        <position position="1"/>
    </location>
</feature>
<protein>
    <submittedName>
        <fullName evidence="1">Uncharacterized protein</fullName>
    </submittedName>
</protein>
<name>X0T7C4_9ZZZZ</name>
<accession>X0T7C4</accession>
<comment type="caution">
    <text evidence="1">The sequence shown here is derived from an EMBL/GenBank/DDBJ whole genome shotgun (WGS) entry which is preliminary data.</text>
</comment>
<proteinExistence type="predicted"/>
<organism evidence="1">
    <name type="scientific">marine sediment metagenome</name>
    <dbReference type="NCBI Taxonomy" id="412755"/>
    <lineage>
        <taxon>unclassified sequences</taxon>
        <taxon>metagenomes</taxon>
        <taxon>ecological metagenomes</taxon>
    </lineage>
</organism>